<protein>
    <submittedName>
        <fullName evidence="1">Uncharacterized protein</fullName>
    </submittedName>
</protein>
<name>A0A1I0H4K5_THASX</name>
<accession>A0A1I0H4K5</accession>
<dbReference type="Proteomes" id="UP000199308">
    <property type="component" value="Unassembled WGS sequence"/>
</dbReference>
<organism evidence="1 2">
    <name type="scientific">Thalassotalea agarivorans</name>
    <name type="common">Thalassomonas agarivorans</name>
    <dbReference type="NCBI Taxonomy" id="349064"/>
    <lineage>
        <taxon>Bacteria</taxon>
        <taxon>Pseudomonadati</taxon>
        <taxon>Pseudomonadota</taxon>
        <taxon>Gammaproteobacteria</taxon>
        <taxon>Alteromonadales</taxon>
        <taxon>Colwelliaceae</taxon>
        <taxon>Thalassotalea</taxon>
    </lineage>
</organism>
<evidence type="ECO:0000313" key="1">
    <source>
        <dbReference type="EMBL" id="SET78633.1"/>
    </source>
</evidence>
<proteinExistence type="predicted"/>
<evidence type="ECO:0000313" key="2">
    <source>
        <dbReference type="Proteomes" id="UP000199308"/>
    </source>
</evidence>
<keyword evidence="2" id="KW-1185">Reference proteome</keyword>
<reference evidence="1 2" key="1">
    <citation type="submission" date="2016-10" db="EMBL/GenBank/DDBJ databases">
        <authorList>
            <person name="de Groot N.N."/>
        </authorList>
    </citation>
    <scope>NUCLEOTIDE SEQUENCE [LARGE SCALE GENOMIC DNA]</scope>
    <source>
        <strain evidence="1 2">DSM 19706</strain>
    </source>
</reference>
<gene>
    <name evidence="1" type="ORF">SAMN05660429_02687</name>
</gene>
<sequence>MNDLPLDRLFAQNFIDHFEEITAIRLQDRRNDIIKLVRMLILEFPFLKKLDLKNMTLDQLMNIVFQHLKQCSQCSVINDDDYLEWQFQLVDRTSFVSIVEMCMLLYVLFHLKDRPFAMGIVFDNGNMIRHRVDDVYPFKFIRDNSVHIYNKDTLEHRFIMSVDTFIEQVITSDDDVEEGVLNAISKHSNKPNVLEFMTQTTGCNLQRYPDLKLKIDDIKNKIINKSDADFFIVGTNNTVLLDHPNP</sequence>
<dbReference type="AlphaFoldDB" id="A0A1I0H4K5"/>
<dbReference type="RefSeq" id="WP_093331517.1">
    <property type="nucleotide sequence ID" value="NZ_AP027363.1"/>
</dbReference>
<dbReference type="EMBL" id="FOHK01000014">
    <property type="protein sequence ID" value="SET78633.1"/>
    <property type="molecule type" value="Genomic_DNA"/>
</dbReference>